<evidence type="ECO:0000313" key="2">
    <source>
        <dbReference type="Proteomes" id="UP001055811"/>
    </source>
</evidence>
<reference evidence="2" key="1">
    <citation type="journal article" date="2022" name="Mol. Ecol. Resour.">
        <title>The genomes of chicory, endive, great burdock and yacon provide insights into Asteraceae palaeo-polyploidization history and plant inulin production.</title>
        <authorList>
            <person name="Fan W."/>
            <person name="Wang S."/>
            <person name="Wang H."/>
            <person name="Wang A."/>
            <person name="Jiang F."/>
            <person name="Liu H."/>
            <person name="Zhao H."/>
            <person name="Xu D."/>
            <person name="Zhang Y."/>
        </authorList>
    </citation>
    <scope>NUCLEOTIDE SEQUENCE [LARGE SCALE GENOMIC DNA]</scope>
    <source>
        <strain evidence="2">cv. Punajuju</strain>
    </source>
</reference>
<keyword evidence="2" id="KW-1185">Reference proteome</keyword>
<dbReference type="Proteomes" id="UP001055811">
    <property type="component" value="Linkage Group LG09"/>
</dbReference>
<organism evidence="1 2">
    <name type="scientific">Cichorium intybus</name>
    <name type="common">Chicory</name>
    <dbReference type="NCBI Taxonomy" id="13427"/>
    <lineage>
        <taxon>Eukaryota</taxon>
        <taxon>Viridiplantae</taxon>
        <taxon>Streptophyta</taxon>
        <taxon>Embryophyta</taxon>
        <taxon>Tracheophyta</taxon>
        <taxon>Spermatophyta</taxon>
        <taxon>Magnoliopsida</taxon>
        <taxon>eudicotyledons</taxon>
        <taxon>Gunneridae</taxon>
        <taxon>Pentapetalae</taxon>
        <taxon>asterids</taxon>
        <taxon>campanulids</taxon>
        <taxon>Asterales</taxon>
        <taxon>Asteraceae</taxon>
        <taxon>Cichorioideae</taxon>
        <taxon>Cichorieae</taxon>
        <taxon>Cichoriinae</taxon>
        <taxon>Cichorium</taxon>
    </lineage>
</organism>
<evidence type="ECO:0000313" key="1">
    <source>
        <dbReference type="EMBL" id="KAI3691515.1"/>
    </source>
</evidence>
<gene>
    <name evidence="1" type="ORF">L2E82_49878</name>
</gene>
<dbReference type="EMBL" id="CM042017">
    <property type="protein sequence ID" value="KAI3691515.1"/>
    <property type="molecule type" value="Genomic_DNA"/>
</dbReference>
<protein>
    <submittedName>
        <fullName evidence="1">Uncharacterized protein</fullName>
    </submittedName>
</protein>
<comment type="caution">
    <text evidence="1">The sequence shown here is derived from an EMBL/GenBank/DDBJ whole genome shotgun (WGS) entry which is preliminary data.</text>
</comment>
<sequence>MYLPLLDLYLDEDIQLGSESISSNILNRTRLWLPAIEPHPPEPTMDEYEQSEEQLSQKQPIQELMDLVELNYSPLLFTVYGDEEDYLLRTYEVSLEDGSFIERPWTHAIDDNVADLLIPVPPPLCGVLVIGRSTIAYCCLSTFISIEASPHIKRSYKQRMGGFTFNKSTASVHFDLAHTRVNLGGWRYLLGDHVGQLRCLLYIVSRATALEIQLLAGTSIASTISYLGDGLIYVGSMFGDSQIPENLQTLSQHISNHHQKKTNALLVRLNLQPDTSVNVQGITGMWS</sequence>
<proteinExistence type="predicted"/>
<name>A0ACB8Z2L0_CICIN</name>
<accession>A0ACB8Z2L0</accession>
<reference evidence="1 2" key="2">
    <citation type="journal article" date="2022" name="Mol. Ecol. Resour.">
        <title>The genomes of chicory, endive, great burdock and yacon provide insights into Asteraceae paleo-polyploidization history and plant inulin production.</title>
        <authorList>
            <person name="Fan W."/>
            <person name="Wang S."/>
            <person name="Wang H."/>
            <person name="Wang A."/>
            <person name="Jiang F."/>
            <person name="Liu H."/>
            <person name="Zhao H."/>
            <person name="Xu D."/>
            <person name="Zhang Y."/>
        </authorList>
    </citation>
    <scope>NUCLEOTIDE SEQUENCE [LARGE SCALE GENOMIC DNA]</scope>
    <source>
        <strain evidence="2">cv. Punajuju</strain>
        <tissue evidence="1">Leaves</tissue>
    </source>
</reference>